<comment type="caution">
    <text evidence="1">The sequence shown here is derived from an EMBL/GenBank/DDBJ whole genome shotgun (WGS) entry which is preliminary data.</text>
</comment>
<dbReference type="AlphaFoldDB" id="A0AAV4GP86"/>
<proteinExistence type="predicted"/>
<evidence type="ECO:0000313" key="1">
    <source>
        <dbReference type="EMBL" id="GFR87349.1"/>
    </source>
</evidence>
<protein>
    <submittedName>
        <fullName evidence="1">Uncharacterized protein</fullName>
    </submittedName>
</protein>
<evidence type="ECO:0000313" key="2">
    <source>
        <dbReference type="Proteomes" id="UP000762676"/>
    </source>
</evidence>
<reference evidence="1 2" key="1">
    <citation type="journal article" date="2021" name="Elife">
        <title>Chloroplast acquisition without the gene transfer in kleptoplastic sea slugs, Plakobranchus ocellatus.</title>
        <authorList>
            <person name="Maeda T."/>
            <person name="Takahashi S."/>
            <person name="Yoshida T."/>
            <person name="Shimamura S."/>
            <person name="Takaki Y."/>
            <person name="Nagai Y."/>
            <person name="Toyoda A."/>
            <person name="Suzuki Y."/>
            <person name="Arimoto A."/>
            <person name="Ishii H."/>
            <person name="Satoh N."/>
            <person name="Nishiyama T."/>
            <person name="Hasebe M."/>
            <person name="Maruyama T."/>
            <person name="Minagawa J."/>
            <person name="Obokata J."/>
            <person name="Shigenobu S."/>
        </authorList>
    </citation>
    <scope>NUCLEOTIDE SEQUENCE [LARGE SCALE GENOMIC DNA]</scope>
</reference>
<name>A0AAV4GP86_9GAST</name>
<keyword evidence="2" id="KW-1185">Reference proteome</keyword>
<accession>A0AAV4GP86</accession>
<gene>
    <name evidence="1" type="ORF">ElyMa_004221100</name>
</gene>
<organism evidence="1 2">
    <name type="scientific">Elysia marginata</name>
    <dbReference type="NCBI Taxonomy" id="1093978"/>
    <lineage>
        <taxon>Eukaryota</taxon>
        <taxon>Metazoa</taxon>
        <taxon>Spiralia</taxon>
        <taxon>Lophotrochozoa</taxon>
        <taxon>Mollusca</taxon>
        <taxon>Gastropoda</taxon>
        <taxon>Heterobranchia</taxon>
        <taxon>Euthyneura</taxon>
        <taxon>Panpulmonata</taxon>
        <taxon>Sacoglossa</taxon>
        <taxon>Placobranchoidea</taxon>
        <taxon>Plakobranchidae</taxon>
        <taxon>Elysia</taxon>
    </lineage>
</organism>
<dbReference type="EMBL" id="BMAT01008536">
    <property type="protein sequence ID" value="GFR87349.1"/>
    <property type="molecule type" value="Genomic_DNA"/>
</dbReference>
<dbReference type="Proteomes" id="UP000762676">
    <property type="component" value="Unassembled WGS sequence"/>
</dbReference>
<sequence length="137" mass="15834">MSDGRLPKQVFLKRACGGTQTKRKTDASLQRHLKKSVRNFNIDTVHWETTVSNKSAWRQHIREGAAAYEQTKWRVHAEKRAAEKTRTGPGEPSVQCHVCGRPCFVLLLTQIPLLILSFTIDDLIHHHHYHDNHHHHP</sequence>